<sequence>MRRSSAYILQIICQALFATFTWTAPGITNAAGAAPPDFSLAECHGIRDLAFVAHLDDDLLFMNPDIASNIQAGGCVRIVYLTASERGEGEKYMLGRERGVRAAYAYMARQPDTWTEGTVGVGAYHLARFTLQGNPRIQLLHMRLKDPWLGKGWGSLTPLSRAESVPGATAATLGSYHEVYTRRDLVATIASIIQDYQPTTVRHLDDTIDIPYTQLCWRCTGHGHPDHIASARLVRDALKQAQGNFAETGYVAYPSQERQTNLNVSEIASKSEIFRRYAWNDYRYCSGPQNCQEPAGPAASWVQRSYYVSRRNVAPELFIDKRTGLMLLATGEDNDAVNFWSSQNHKWKTLGGRTAGPLVSFSYPDGSAGVFARDTLGGLWANKQDQGNAWQGWQALAGKRFSRIPAITAHAPLAAVAMGNDGQYYWAEPDGIGGSWTPWQALPRLPLARDNAVIASAANGRLIAFAIDRNGQAWFTLQHAASSNRWSSWQPLDTPVSSGGLAVIRTARNQIVLYLRKRDNNHLLRVPSWIVPAGAEQSGETLRSQPAADMGLAYVGKPALALNAMGDETVALLEQPAGGLWLLEDGKANKLADHAASLPSLRFVGDTLYVVARSAGQIQSYEVLSRSKGIWGVVARIAELPAGGGGPFGQIAAAATDALVSAHLPGQAGILP</sequence>
<dbReference type="PANTHER" id="PTHR12993:SF11">
    <property type="entry name" value="N-ACETYLGLUCOSAMINYL-PHOSPHATIDYLINOSITOL DE-N-ACETYLASE"/>
    <property type="match status" value="1"/>
</dbReference>
<dbReference type="InterPro" id="IPR058502">
    <property type="entry name" value="PLL-like_beta-prop"/>
</dbReference>
<comment type="caution">
    <text evidence="3">The sequence shown here is derived from an EMBL/GenBank/DDBJ whole genome shotgun (WGS) entry which is preliminary data.</text>
</comment>
<proteinExistence type="predicted"/>
<feature type="domain" description="PLL-like beta propeller" evidence="2">
    <location>
        <begin position="341"/>
        <end position="522"/>
    </location>
</feature>
<dbReference type="AlphaFoldDB" id="A0A853FH54"/>
<dbReference type="PANTHER" id="PTHR12993">
    <property type="entry name" value="N-ACETYLGLUCOSAMINYL-PHOSPHATIDYLINOSITOL DE-N-ACETYLASE-RELATED"/>
    <property type="match status" value="1"/>
</dbReference>
<dbReference type="SUPFAM" id="SSF102588">
    <property type="entry name" value="LmbE-like"/>
    <property type="match status" value="1"/>
</dbReference>
<reference evidence="3 4" key="1">
    <citation type="submission" date="2020-07" db="EMBL/GenBank/DDBJ databases">
        <title>Taxonomic revisions and descriptions of new bacterial species based on genomic comparisons in the high-G+C-content subgroup of the family Alcaligenaceae.</title>
        <authorList>
            <person name="Szabo A."/>
            <person name="Felfoldi T."/>
        </authorList>
    </citation>
    <scope>NUCLEOTIDE SEQUENCE [LARGE SCALE GENOMIC DNA]</scope>
    <source>
        <strain evidence="3 4">DSM 25264</strain>
    </source>
</reference>
<keyword evidence="4" id="KW-1185">Reference proteome</keyword>
<dbReference type="OrthoDB" id="6064917at2"/>
<name>A0A853FH54_9BURK</name>
<keyword evidence="1" id="KW-0732">Signal</keyword>
<dbReference type="SUPFAM" id="SSF89372">
    <property type="entry name" value="Fucose-specific lectin"/>
    <property type="match status" value="1"/>
</dbReference>
<feature type="signal peptide" evidence="1">
    <location>
        <begin position="1"/>
        <end position="23"/>
    </location>
</feature>
<dbReference type="Gene3D" id="3.40.50.10320">
    <property type="entry name" value="LmbE-like"/>
    <property type="match status" value="1"/>
</dbReference>
<dbReference type="InterPro" id="IPR024078">
    <property type="entry name" value="LmbE-like_dom_sf"/>
</dbReference>
<evidence type="ECO:0000313" key="4">
    <source>
        <dbReference type="Proteomes" id="UP000580517"/>
    </source>
</evidence>
<organism evidence="3 4">
    <name type="scientific">Allopusillimonas soli</name>
    <dbReference type="NCBI Taxonomy" id="659016"/>
    <lineage>
        <taxon>Bacteria</taxon>
        <taxon>Pseudomonadati</taxon>
        <taxon>Pseudomonadota</taxon>
        <taxon>Betaproteobacteria</taxon>
        <taxon>Burkholderiales</taxon>
        <taxon>Alcaligenaceae</taxon>
        <taxon>Allopusillimonas</taxon>
    </lineage>
</organism>
<dbReference type="Pfam" id="PF26607">
    <property type="entry name" value="DUF8189"/>
    <property type="match status" value="1"/>
</dbReference>
<evidence type="ECO:0000256" key="1">
    <source>
        <dbReference type="SAM" id="SignalP"/>
    </source>
</evidence>
<gene>
    <name evidence="3" type="ORF">H0A68_19025</name>
</gene>
<dbReference type="Proteomes" id="UP000580517">
    <property type="component" value="Unassembled WGS sequence"/>
</dbReference>
<evidence type="ECO:0000259" key="2">
    <source>
        <dbReference type="Pfam" id="PF26607"/>
    </source>
</evidence>
<dbReference type="Pfam" id="PF02585">
    <property type="entry name" value="PIG-L"/>
    <property type="match status" value="1"/>
</dbReference>
<dbReference type="GO" id="GO:0016811">
    <property type="term" value="F:hydrolase activity, acting on carbon-nitrogen (but not peptide) bonds, in linear amides"/>
    <property type="evidence" value="ECO:0007669"/>
    <property type="project" value="TreeGrafter"/>
</dbReference>
<feature type="chain" id="PRO_5032463293" evidence="1">
    <location>
        <begin position="24"/>
        <end position="672"/>
    </location>
</feature>
<dbReference type="RefSeq" id="WP_129971547.1">
    <property type="nucleotide sequence ID" value="NZ_JACCEW010000009.1"/>
</dbReference>
<dbReference type="InterPro" id="IPR003737">
    <property type="entry name" value="GlcNAc_PI_deacetylase-related"/>
</dbReference>
<accession>A0A853FH54</accession>
<evidence type="ECO:0000313" key="3">
    <source>
        <dbReference type="EMBL" id="NYT38972.1"/>
    </source>
</evidence>
<protein>
    <submittedName>
        <fullName evidence="3">PIG-L family deacetylase</fullName>
    </submittedName>
</protein>
<dbReference type="EMBL" id="JACCEW010000009">
    <property type="protein sequence ID" value="NYT38972.1"/>
    <property type="molecule type" value="Genomic_DNA"/>
</dbReference>